<dbReference type="PANTHER" id="PTHR32468:SF0">
    <property type="entry name" value="K(+)_H(+) ANTIPORTER 1"/>
    <property type="match status" value="1"/>
</dbReference>
<dbReference type="Pfam" id="PF00999">
    <property type="entry name" value="Na_H_Exchanger"/>
    <property type="match status" value="1"/>
</dbReference>
<feature type="region of interest" description="Disordered" evidence="7">
    <location>
        <begin position="464"/>
        <end position="490"/>
    </location>
</feature>
<feature type="transmembrane region" description="Helical" evidence="8">
    <location>
        <begin position="302"/>
        <end position="324"/>
    </location>
</feature>
<dbReference type="Gene3D" id="1.20.1530.20">
    <property type="match status" value="1"/>
</dbReference>
<keyword evidence="5" id="KW-0406">Ion transport</keyword>
<proteinExistence type="predicted"/>
<evidence type="ECO:0000256" key="5">
    <source>
        <dbReference type="ARBA" id="ARBA00023065"/>
    </source>
</evidence>
<keyword evidence="3 8" id="KW-0812">Transmembrane</keyword>
<feature type="transmembrane region" description="Helical" evidence="8">
    <location>
        <begin position="368"/>
        <end position="388"/>
    </location>
</feature>
<evidence type="ECO:0000256" key="2">
    <source>
        <dbReference type="ARBA" id="ARBA00022448"/>
    </source>
</evidence>
<feature type="transmembrane region" description="Helical" evidence="8">
    <location>
        <begin position="182"/>
        <end position="200"/>
    </location>
</feature>
<reference evidence="10 11" key="1">
    <citation type="submission" date="2022-09" db="EMBL/GenBank/DDBJ databases">
        <authorList>
            <person name="Palmer J.M."/>
        </authorList>
    </citation>
    <scope>NUCLEOTIDE SEQUENCE [LARGE SCALE GENOMIC DNA]</scope>
    <source>
        <strain evidence="10 11">DSM 7382</strain>
    </source>
</reference>
<dbReference type="InterPro" id="IPR038770">
    <property type="entry name" value="Na+/solute_symporter_sf"/>
</dbReference>
<organism evidence="10 11">
    <name type="scientific">Cerrena zonata</name>
    <dbReference type="NCBI Taxonomy" id="2478898"/>
    <lineage>
        <taxon>Eukaryota</taxon>
        <taxon>Fungi</taxon>
        <taxon>Dikarya</taxon>
        <taxon>Basidiomycota</taxon>
        <taxon>Agaricomycotina</taxon>
        <taxon>Agaricomycetes</taxon>
        <taxon>Polyporales</taxon>
        <taxon>Cerrenaceae</taxon>
        <taxon>Cerrena</taxon>
    </lineage>
</organism>
<evidence type="ECO:0000313" key="10">
    <source>
        <dbReference type="EMBL" id="KAK7681633.1"/>
    </source>
</evidence>
<dbReference type="InterPro" id="IPR006153">
    <property type="entry name" value="Cation/H_exchanger_TM"/>
</dbReference>
<feature type="compositionally biased region" description="Basic and acidic residues" evidence="7">
    <location>
        <begin position="719"/>
        <end position="739"/>
    </location>
</feature>
<feature type="transmembrane region" description="Helical" evidence="8">
    <location>
        <begin position="244"/>
        <end position="267"/>
    </location>
</feature>
<dbReference type="GO" id="GO:0015297">
    <property type="term" value="F:antiporter activity"/>
    <property type="evidence" value="ECO:0007669"/>
    <property type="project" value="InterPro"/>
</dbReference>
<keyword evidence="11" id="KW-1185">Reference proteome</keyword>
<sequence length="895" mass="97193">MLTTQLLSLGLRKIRQPRVIAEVIGGIILGPTAFGRIPGFTEHIFPLDSRPYLSLVANIGLCLFLFLVGLEIDSAVIKRNARLSAAVALAGMIIPFGLGAGLSVALYKEFIDKSVHFTHFMLFTGVAYSITAFPVLCRILTELKLLDTTVGIVVLSAGVGNDIIGWTLLALSVALVNAGSGLMALWILLTCVGWTLFLLLPVKFSLHWIARRTGSIENGPTMFFMTVTILILFGSAFMTDIIGVHAIFGAFLAGIIVPRDGGLAIALTEKLEDIASIVFLPLYFTLSGLSTDLGLLNNGITWGYTVAICALAYFGKFGGCTVAARLSGFSWRESSTIGSLMSCKGLVELIVLNVGLSAHILSPRVFSMFVLEALLLTFMTTPAVVFLYPPELRVRVAATGSNFANVPGEVADGESRPGTSRRRRGVDDDDDEKKERFLVVLDRLEHLPGMMALAQLIQSPPVYSEDDPLPLGTDEGSSDNGSKKRKSIESVVPHQSNLSLSTLRLIELTDRTSAIMKYSSFSAETLIHTDPLLAIFRAFLGLMGSEGSVGSDVRMVSYEELAPTVKEEAKRQGSQMVLLPWMPASQQIQLPNEAHQSNEPQATPRNVINNPFEGLFRVAAASSNTSGVGTSASALHSHFIRNVFANNYVDVALYVDQDQQSRSDSSPLARSISGGRQHIFLPFFGGPDDRLAIQFVAQICATNPRVSATVVRFIKKEDVPEEERIEKPEPSHTRDEQNRDLNTLTIASANQTVFPDTMYGQANTETRLQSETADSITWARYAQPTSEPPVPRMQFETISGPEPLHSVVTYVTTLLADLSQTKRPESSHPKLLVVCGRSRRLAVENHHTELRKVMEDHGTSTHGAEVKKTVGDVGAAIILSRCPASLTILQAASDI</sequence>
<evidence type="ECO:0000256" key="7">
    <source>
        <dbReference type="SAM" id="MobiDB-lite"/>
    </source>
</evidence>
<dbReference type="InterPro" id="IPR050794">
    <property type="entry name" value="CPA2_transporter"/>
</dbReference>
<feature type="transmembrane region" description="Helical" evidence="8">
    <location>
        <begin position="20"/>
        <end position="40"/>
    </location>
</feature>
<keyword evidence="6 8" id="KW-0472">Membrane</keyword>
<feature type="domain" description="Cation/H+ exchanger transmembrane" evidence="9">
    <location>
        <begin position="9"/>
        <end position="384"/>
    </location>
</feature>
<accession>A0AAW0FVN1</accession>
<feature type="transmembrane region" description="Helical" evidence="8">
    <location>
        <begin position="274"/>
        <end position="296"/>
    </location>
</feature>
<evidence type="ECO:0000256" key="4">
    <source>
        <dbReference type="ARBA" id="ARBA00022989"/>
    </source>
</evidence>
<feature type="transmembrane region" description="Helical" evidence="8">
    <location>
        <begin position="84"/>
        <end position="107"/>
    </location>
</feature>
<feature type="transmembrane region" description="Helical" evidence="8">
    <location>
        <begin position="52"/>
        <end position="72"/>
    </location>
</feature>
<evidence type="ECO:0000256" key="8">
    <source>
        <dbReference type="SAM" id="Phobius"/>
    </source>
</evidence>
<name>A0AAW0FVN1_9APHY</name>
<dbReference type="AlphaFoldDB" id="A0AAW0FVN1"/>
<evidence type="ECO:0000259" key="9">
    <source>
        <dbReference type="Pfam" id="PF00999"/>
    </source>
</evidence>
<feature type="region of interest" description="Disordered" evidence="7">
    <location>
        <begin position="407"/>
        <end position="429"/>
    </location>
</feature>
<dbReference type="GO" id="GO:0016020">
    <property type="term" value="C:membrane"/>
    <property type="evidence" value="ECO:0007669"/>
    <property type="project" value="UniProtKB-SubCell"/>
</dbReference>
<protein>
    <recommendedName>
        <fullName evidence="9">Cation/H+ exchanger transmembrane domain-containing protein</fullName>
    </recommendedName>
</protein>
<dbReference type="EMBL" id="JASBNA010000040">
    <property type="protein sequence ID" value="KAK7681633.1"/>
    <property type="molecule type" value="Genomic_DNA"/>
</dbReference>
<evidence type="ECO:0000313" key="11">
    <source>
        <dbReference type="Proteomes" id="UP001385951"/>
    </source>
</evidence>
<keyword evidence="2" id="KW-0813">Transport</keyword>
<dbReference type="PANTHER" id="PTHR32468">
    <property type="entry name" value="CATION/H + ANTIPORTER"/>
    <property type="match status" value="1"/>
</dbReference>
<dbReference type="GO" id="GO:1902600">
    <property type="term" value="P:proton transmembrane transport"/>
    <property type="evidence" value="ECO:0007669"/>
    <property type="project" value="InterPro"/>
</dbReference>
<keyword evidence="4 8" id="KW-1133">Transmembrane helix</keyword>
<comment type="subcellular location">
    <subcellularLocation>
        <location evidence="1">Membrane</location>
        <topology evidence="1">Multi-pass membrane protein</topology>
    </subcellularLocation>
</comment>
<feature type="region of interest" description="Disordered" evidence="7">
    <location>
        <begin position="719"/>
        <end position="740"/>
    </location>
</feature>
<feature type="transmembrane region" description="Helical" evidence="8">
    <location>
        <begin position="152"/>
        <end position="176"/>
    </location>
</feature>
<evidence type="ECO:0000256" key="1">
    <source>
        <dbReference type="ARBA" id="ARBA00004141"/>
    </source>
</evidence>
<gene>
    <name evidence="10" type="ORF">QCA50_015367</name>
</gene>
<feature type="transmembrane region" description="Helical" evidence="8">
    <location>
        <begin position="221"/>
        <end position="238"/>
    </location>
</feature>
<dbReference type="Proteomes" id="UP001385951">
    <property type="component" value="Unassembled WGS sequence"/>
</dbReference>
<feature type="transmembrane region" description="Helical" evidence="8">
    <location>
        <begin position="119"/>
        <end position="140"/>
    </location>
</feature>
<comment type="caution">
    <text evidence="10">The sequence shown here is derived from an EMBL/GenBank/DDBJ whole genome shotgun (WGS) entry which is preliminary data.</text>
</comment>
<evidence type="ECO:0000256" key="3">
    <source>
        <dbReference type="ARBA" id="ARBA00022692"/>
    </source>
</evidence>
<evidence type="ECO:0000256" key="6">
    <source>
        <dbReference type="ARBA" id="ARBA00023136"/>
    </source>
</evidence>